<keyword evidence="4" id="KW-0460">Magnesium</keyword>
<dbReference type="InterPro" id="IPR023198">
    <property type="entry name" value="PGP-like_dom2"/>
</dbReference>
<evidence type="ECO:0000256" key="5">
    <source>
        <dbReference type="ARBA" id="ARBA00023277"/>
    </source>
</evidence>
<protein>
    <recommendedName>
        <fullName evidence="8">Phosphatase</fullName>
    </recommendedName>
</protein>
<comment type="cofactor">
    <cofactor evidence="1">
        <name>Mg(2+)</name>
        <dbReference type="ChEBI" id="CHEBI:18420"/>
    </cofactor>
</comment>
<dbReference type="Gene3D" id="3.40.50.1000">
    <property type="entry name" value="HAD superfamily/HAD-like"/>
    <property type="match status" value="1"/>
</dbReference>
<dbReference type="InterPro" id="IPR051600">
    <property type="entry name" value="Beta-PGM-like"/>
</dbReference>
<dbReference type="InterPro" id="IPR041492">
    <property type="entry name" value="HAD_2"/>
</dbReference>
<evidence type="ECO:0008006" key="8">
    <source>
        <dbReference type="Google" id="ProtNLM"/>
    </source>
</evidence>
<dbReference type="SFLD" id="SFLDS00003">
    <property type="entry name" value="Haloacid_Dehalogenase"/>
    <property type="match status" value="1"/>
</dbReference>
<dbReference type="PANTHER" id="PTHR46193">
    <property type="entry name" value="6-PHOSPHOGLUCONATE PHOSPHATASE"/>
    <property type="match status" value="1"/>
</dbReference>
<dbReference type="KEGG" id="flt:Sv326_0237"/>
<proteinExistence type="inferred from homology"/>
<comment type="similarity">
    <text evidence="2">Belongs to the HAD-like hydrolase superfamily.</text>
</comment>
<dbReference type="AlphaFoldDB" id="A0A7D5XH33"/>
<dbReference type="Proteomes" id="UP000510821">
    <property type="component" value="Chromosome"/>
</dbReference>
<organism evidence="6 7">
    <name type="scientific">Fermentimicrarchaeum limneticum</name>
    <dbReference type="NCBI Taxonomy" id="2795018"/>
    <lineage>
        <taxon>Archaea</taxon>
        <taxon>Candidatus Micrarchaeota</taxon>
        <taxon>Candidatus Fermentimicrarchaeales</taxon>
        <taxon>Candidatus Fermentimicrarchaeaceae</taxon>
        <taxon>Candidatus Fermentimicrarchaeum</taxon>
    </lineage>
</organism>
<keyword evidence="5" id="KW-0119">Carbohydrate metabolism</keyword>
<evidence type="ECO:0000256" key="2">
    <source>
        <dbReference type="ARBA" id="ARBA00007958"/>
    </source>
</evidence>
<accession>A0A7D5XH33</accession>
<dbReference type="NCBIfam" id="TIGR01549">
    <property type="entry name" value="HAD-SF-IA-v1"/>
    <property type="match status" value="1"/>
</dbReference>
<dbReference type="InterPro" id="IPR023214">
    <property type="entry name" value="HAD_sf"/>
</dbReference>
<dbReference type="Pfam" id="PF13419">
    <property type="entry name" value="HAD_2"/>
    <property type="match status" value="1"/>
</dbReference>
<dbReference type="GO" id="GO:0003824">
    <property type="term" value="F:catalytic activity"/>
    <property type="evidence" value="ECO:0007669"/>
    <property type="project" value="UniProtKB-ARBA"/>
</dbReference>
<dbReference type="Gene3D" id="1.10.150.240">
    <property type="entry name" value="Putative phosphatase, domain 2"/>
    <property type="match status" value="1"/>
</dbReference>
<evidence type="ECO:0000256" key="4">
    <source>
        <dbReference type="ARBA" id="ARBA00022842"/>
    </source>
</evidence>
<evidence type="ECO:0000256" key="1">
    <source>
        <dbReference type="ARBA" id="ARBA00001946"/>
    </source>
</evidence>
<keyword evidence="3" id="KW-0479">Metal-binding</keyword>
<evidence type="ECO:0000256" key="3">
    <source>
        <dbReference type="ARBA" id="ARBA00022723"/>
    </source>
</evidence>
<dbReference type="SUPFAM" id="SSF56784">
    <property type="entry name" value="HAD-like"/>
    <property type="match status" value="1"/>
</dbReference>
<dbReference type="InterPro" id="IPR006439">
    <property type="entry name" value="HAD-SF_hydro_IA"/>
</dbReference>
<evidence type="ECO:0000313" key="6">
    <source>
        <dbReference type="EMBL" id="QLJ52412.1"/>
    </source>
</evidence>
<dbReference type="NCBIfam" id="TIGR01509">
    <property type="entry name" value="HAD-SF-IA-v3"/>
    <property type="match status" value="1"/>
</dbReference>
<evidence type="ECO:0000313" key="7">
    <source>
        <dbReference type="Proteomes" id="UP000510821"/>
    </source>
</evidence>
<dbReference type="PRINTS" id="PR00413">
    <property type="entry name" value="HADHALOGNASE"/>
</dbReference>
<dbReference type="EMBL" id="CP058998">
    <property type="protein sequence ID" value="QLJ52412.1"/>
    <property type="molecule type" value="Genomic_DNA"/>
</dbReference>
<dbReference type="GO" id="GO:0046872">
    <property type="term" value="F:metal ion binding"/>
    <property type="evidence" value="ECO:0007669"/>
    <property type="project" value="UniProtKB-KW"/>
</dbReference>
<dbReference type="SFLD" id="SFLDG01129">
    <property type="entry name" value="C1.5:_HAD__Beta-PGM__Phosphata"/>
    <property type="match status" value="1"/>
</dbReference>
<dbReference type="InterPro" id="IPR036412">
    <property type="entry name" value="HAD-like_sf"/>
</dbReference>
<dbReference type="PANTHER" id="PTHR46193:SF18">
    <property type="entry name" value="HEXITOL PHOSPHATASE B"/>
    <property type="match status" value="1"/>
</dbReference>
<reference evidence="7" key="1">
    <citation type="submission" date="2020-07" db="EMBL/GenBank/DDBJ databases">
        <title>Metabolic diversity and evolutionary history of the archaeal phylum ###Micrarchaeota### uncovered from a freshwater lake metagenome.</title>
        <authorList>
            <person name="Kadnikov V.V."/>
            <person name="Savvichev A.S."/>
            <person name="Mardanov A.V."/>
            <person name="Beletsky A.V."/>
            <person name="Chupakov A.V."/>
            <person name="Kokryatskaya N.M."/>
            <person name="Pimenov N.V."/>
            <person name="Ravin N.V."/>
        </authorList>
    </citation>
    <scope>NUCLEOTIDE SEQUENCE [LARGE SCALE GENOMIC DNA]</scope>
</reference>
<gene>
    <name evidence="6" type="ORF">Sv326_0237</name>
</gene>
<name>A0A7D5XH33_FERL1</name>
<sequence length="218" mass="25218">MIKAIIFDFDGVIADSEPAHRKSFNITLKQLGITIPKKLYREKYVGLGSLSIMEDVFRTYNVKRSARFWVRKRMKVFRSLVRRGEVRPVKGFMKFNKLLDRIGMKKIIASGGYKANVSIMLKKLKLDKEFQFISREDVKNRKPNPEALLLAAKRLGVKPSECLVFEDSPYGVEAARRAGMRCVALTTSLDSSYFQRCCVVAKDFREVDLKFLRRMGYR</sequence>